<dbReference type="PANTHER" id="PTHR30437">
    <property type="entry name" value="TRANSCRIPTION ELONGATION FACTOR GREA"/>
    <property type="match status" value="1"/>
</dbReference>
<dbReference type="GO" id="GO:0070063">
    <property type="term" value="F:RNA polymerase binding"/>
    <property type="evidence" value="ECO:0007669"/>
    <property type="project" value="InterPro"/>
</dbReference>
<keyword evidence="3" id="KW-0251">Elongation factor</keyword>
<evidence type="ECO:0000256" key="1">
    <source>
        <dbReference type="SAM" id="MobiDB-lite"/>
    </source>
</evidence>
<dbReference type="Proteomes" id="UP000070138">
    <property type="component" value="Unassembled WGS sequence"/>
</dbReference>
<dbReference type="GO" id="GO:0006354">
    <property type="term" value="P:DNA-templated transcription elongation"/>
    <property type="evidence" value="ECO:0007669"/>
    <property type="project" value="TreeGrafter"/>
</dbReference>
<dbReference type="GO" id="GO:0003677">
    <property type="term" value="F:DNA binding"/>
    <property type="evidence" value="ECO:0007669"/>
    <property type="project" value="InterPro"/>
</dbReference>
<comment type="caution">
    <text evidence="3">The sequence shown here is derived from an EMBL/GenBank/DDBJ whole genome shotgun (WGS) entry which is preliminary data.</text>
</comment>
<feature type="domain" description="Transcription elongation factor GreA/GreB C-terminal" evidence="2">
    <location>
        <begin position="90"/>
        <end position="166"/>
    </location>
</feature>
<dbReference type="GO" id="GO:0032784">
    <property type="term" value="P:regulation of DNA-templated transcription elongation"/>
    <property type="evidence" value="ECO:0007669"/>
    <property type="project" value="InterPro"/>
</dbReference>
<evidence type="ECO:0000313" key="4">
    <source>
        <dbReference type="Proteomes" id="UP000070138"/>
    </source>
</evidence>
<dbReference type="InterPro" id="IPR001437">
    <property type="entry name" value="Tscrpt_elong_fac_GreA/B_C"/>
</dbReference>
<dbReference type="PATRIC" id="fig|1548749.3.peg.2493"/>
<protein>
    <submittedName>
        <fullName evidence="3">Transcription elongation factor GreA</fullName>
    </submittedName>
</protein>
<dbReference type="InterPro" id="IPR023459">
    <property type="entry name" value="Tscrpt_elong_fac_GreA/B_fam"/>
</dbReference>
<accession>A0A137RFJ9</accession>
<dbReference type="AlphaFoldDB" id="A0A137RFJ9"/>
<evidence type="ECO:0000313" key="3">
    <source>
        <dbReference type="EMBL" id="KXN98269.1"/>
    </source>
</evidence>
<organism evidence="3 4">
    <name type="scientific">Aequorivita aquimaris</name>
    <dbReference type="NCBI Taxonomy" id="1548749"/>
    <lineage>
        <taxon>Bacteria</taxon>
        <taxon>Pseudomonadati</taxon>
        <taxon>Bacteroidota</taxon>
        <taxon>Flavobacteriia</taxon>
        <taxon>Flavobacteriales</taxon>
        <taxon>Flavobacteriaceae</taxon>
        <taxon>Aequorivita</taxon>
    </lineage>
</organism>
<sequence length="167" mass="18549">MSRGFVKEGDQEETPIIPPRAALPNGATNYVTPTGMQLLLNERKQLEQERATLPTKHEQQRRIELAVINGKLDLLNERIASARVLEPNQQPKNEVRFGATVTYKISTSTSAQTFQIVGVDEADVAKQKIAFVAPLAVALTGNNVGDILQFKLGKEIREIEILNIIYK</sequence>
<dbReference type="InterPro" id="IPR036953">
    <property type="entry name" value="GreA/GreB_C_sf"/>
</dbReference>
<dbReference type="PANTHER" id="PTHR30437:SF4">
    <property type="entry name" value="TRANSCRIPTION ELONGATION FACTOR GREA"/>
    <property type="match status" value="1"/>
</dbReference>
<dbReference type="GO" id="GO:0003746">
    <property type="term" value="F:translation elongation factor activity"/>
    <property type="evidence" value="ECO:0007669"/>
    <property type="project" value="UniProtKB-KW"/>
</dbReference>
<gene>
    <name evidence="3" type="ORF">LS48_11915</name>
</gene>
<dbReference type="Pfam" id="PF01272">
    <property type="entry name" value="GreA_GreB"/>
    <property type="match status" value="1"/>
</dbReference>
<dbReference type="EMBL" id="JRWG01000008">
    <property type="protein sequence ID" value="KXN98269.1"/>
    <property type="molecule type" value="Genomic_DNA"/>
</dbReference>
<dbReference type="SUPFAM" id="SSF54534">
    <property type="entry name" value="FKBP-like"/>
    <property type="match status" value="1"/>
</dbReference>
<keyword evidence="3" id="KW-0648">Protein biosynthesis</keyword>
<dbReference type="STRING" id="1548749.LS48_11915"/>
<evidence type="ECO:0000259" key="2">
    <source>
        <dbReference type="Pfam" id="PF01272"/>
    </source>
</evidence>
<feature type="region of interest" description="Disordered" evidence="1">
    <location>
        <begin position="1"/>
        <end position="28"/>
    </location>
</feature>
<dbReference type="RefSeq" id="WP_062622744.1">
    <property type="nucleotide sequence ID" value="NZ_JRWG01000008.1"/>
</dbReference>
<name>A0A137RFJ9_9FLAO</name>
<keyword evidence="4" id="KW-1185">Reference proteome</keyword>
<reference evidence="3 4" key="2">
    <citation type="journal article" date="2016" name="Int. J. Syst. Evol. Microbiol.">
        <title>Vitellibacter aquimaris sp. nov., a marine bacterium isolated from seawater.</title>
        <authorList>
            <person name="Thevarajoo S."/>
            <person name="Selvaratnam C."/>
            <person name="Goh K.M."/>
            <person name="Hong K.W."/>
            <person name="Chan X.Y."/>
            <person name="Chan K.G."/>
            <person name="Chong C.S."/>
        </authorList>
    </citation>
    <scope>NUCLEOTIDE SEQUENCE [LARGE SCALE GENOMIC DNA]</scope>
    <source>
        <strain evidence="3 4">D-24</strain>
    </source>
</reference>
<dbReference type="OrthoDB" id="1094048at2"/>
<reference evidence="4" key="1">
    <citation type="submission" date="2014-10" db="EMBL/GenBank/DDBJ databases">
        <title>Genome sequencing of Vitellibacter sp. D-24.</title>
        <authorList>
            <person name="Thevarajoo S."/>
            <person name="Selvaratnam C."/>
            <person name="Goh K.M."/>
            <person name="Chong C.S."/>
        </authorList>
    </citation>
    <scope>NUCLEOTIDE SEQUENCE [LARGE SCALE GENOMIC DNA]</scope>
    <source>
        <strain evidence="4">D-24</strain>
    </source>
</reference>
<proteinExistence type="predicted"/>
<dbReference type="Gene3D" id="3.10.50.30">
    <property type="entry name" value="Transcription elongation factor, GreA/GreB, C-terminal domain"/>
    <property type="match status" value="1"/>
</dbReference>